<dbReference type="RefSeq" id="WP_188649727.1">
    <property type="nucleotide sequence ID" value="NZ_BMNR01000001.1"/>
</dbReference>
<feature type="domain" description="Lipid/polyisoprenoid-binding YceI-like" evidence="2">
    <location>
        <begin position="29"/>
        <end position="194"/>
    </location>
</feature>
<evidence type="ECO:0000313" key="3">
    <source>
        <dbReference type="EMBL" id="GGK13970.1"/>
    </source>
</evidence>
<dbReference type="AlphaFoldDB" id="A0A8J3BJ24"/>
<dbReference type="SUPFAM" id="SSF101874">
    <property type="entry name" value="YceI-like"/>
    <property type="match status" value="1"/>
</dbReference>
<reference evidence="3" key="1">
    <citation type="journal article" date="2014" name="Int. J. Syst. Evol. Microbiol.">
        <title>Complete genome sequence of Corynebacterium casei LMG S-19264T (=DSM 44701T), isolated from a smear-ripened cheese.</title>
        <authorList>
            <consortium name="US DOE Joint Genome Institute (JGI-PGF)"/>
            <person name="Walter F."/>
            <person name="Albersmeier A."/>
            <person name="Kalinowski J."/>
            <person name="Ruckert C."/>
        </authorList>
    </citation>
    <scope>NUCLEOTIDE SEQUENCE</scope>
    <source>
        <strain evidence="3">JCM 12862</strain>
    </source>
</reference>
<dbReference type="SMART" id="SM00867">
    <property type="entry name" value="YceI"/>
    <property type="match status" value="1"/>
</dbReference>
<dbReference type="InterPro" id="IPR007372">
    <property type="entry name" value="Lipid/polyisoprenoid-bd_YceI"/>
</dbReference>
<dbReference type="Pfam" id="PF04264">
    <property type="entry name" value="YceI"/>
    <property type="match status" value="1"/>
</dbReference>
<reference evidence="3" key="2">
    <citation type="submission" date="2020-09" db="EMBL/GenBank/DDBJ databases">
        <authorList>
            <person name="Sun Q."/>
            <person name="Ohkuma M."/>
        </authorList>
    </citation>
    <scope>NUCLEOTIDE SEQUENCE</scope>
    <source>
        <strain evidence="3">JCM 12862</strain>
    </source>
</reference>
<evidence type="ECO:0000313" key="4">
    <source>
        <dbReference type="Proteomes" id="UP000612329"/>
    </source>
</evidence>
<evidence type="ECO:0000256" key="1">
    <source>
        <dbReference type="SAM" id="SignalP"/>
    </source>
</evidence>
<gene>
    <name evidence="3" type="ORF">GCM10007962_05360</name>
</gene>
<keyword evidence="1" id="KW-0732">Signal</keyword>
<dbReference type="Gene3D" id="2.40.128.110">
    <property type="entry name" value="Lipid/polyisoprenoid-binding, YceI-like"/>
    <property type="match status" value="1"/>
</dbReference>
<sequence length="199" mass="21811">MKTSKKISTGILSLVVLLTISFNSIQAQEFDLINGESSLKIMGTSSIHDWHEVAESQSGKINFNNLEAGQIEQITINIVAESIKSGKRGMDKNTYEALKTDKYKTISFRLTEVKKTVSKGNGLFDVNAIGDLTIAGVKKTIPLDFTVTITGSKIKLTGEKKIKMTEFNIEPPTALFGTITTGDELTIEFSTIFQKALNN</sequence>
<dbReference type="EMBL" id="BMNR01000001">
    <property type="protein sequence ID" value="GGK13970.1"/>
    <property type="molecule type" value="Genomic_DNA"/>
</dbReference>
<feature type="signal peptide" evidence="1">
    <location>
        <begin position="1"/>
        <end position="27"/>
    </location>
</feature>
<name>A0A8J3BJ24_9FLAO</name>
<comment type="caution">
    <text evidence="3">The sequence shown here is derived from an EMBL/GenBank/DDBJ whole genome shotgun (WGS) entry which is preliminary data.</text>
</comment>
<organism evidence="3 4">
    <name type="scientific">Yeosuana aromativorans</name>
    <dbReference type="NCBI Taxonomy" id="288019"/>
    <lineage>
        <taxon>Bacteria</taxon>
        <taxon>Pseudomonadati</taxon>
        <taxon>Bacteroidota</taxon>
        <taxon>Flavobacteriia</taxon>
        <taxon>Flavobacteriales</taxon>
        <taxon>Flavobacteriaceae</taxon>
        <taxon>Yeosuana</taxon>
    </lineage>
</organism>
<dbReference type="Proteomes" id="UP000612329">
    <property type="component" value="Unassembled WGS sequence"/>
</dbReference>
<dbReference type="PANTHER" id="PTHR34406">
    <property type="entry name" value="PROTEIN YCEI"/>
    <property type="match status" value="1"/>
</dbReference>
<dbReference type="PANTHER" id="PTHR34406:SF1">
    <property type="entry name" value="PROTEIN YCEI"/>
    <property type="match status" value="1"/>
</dbReference>
<proteinExistence type="predicted"/>
<feature type="chain" id="PRO_5035260785" description="Lipid/polyisoprenoid-binding YceI-like domain-containing protein" evidence="1">
    <location>
        <begin position="28"/>
        <end position="199"/>
    </location>
</feature>
<accession>A0A8J3BJ24</accession>
<protein>
    <recommendedName>
        <fullName evidence="2">Lipid/polyisoprenoid-binding YceI-like domain-containing protein</fullName>
    </recommendedName>
</protein>
<dbReference type="InterPro" id="IPR036761">
    <property type="entry name" value="TTHA0802/YceI-like_sf"/>
</dbReference>
<evidence type="ECO:0000259" key="2">
    <source>
        <dbReference type="SMART" id="SM00867"/>
    </source>
</evidence>
<keyword evidence="4" id="KW-1185">Reference proteome</keyword>